<name>Q1K0D3_DESA6</name>
<evidence type="ECO:0000313" key="3">
    <source>
        <dbReference type="Proteomes" id="UP000005695"/>
    </source>
</evidence>
<keyword evidence="1" id="KW-0472">Membrane</keyword>
<evidence type="ECO:0008006" key="4">
    <source>
        <dbReference type="Google" id="ProtNLM"/>
    </source>
</evidence>
<feature type="transmembrane region" description="Helical" evidence="1">
    <location>
        <begin position="60"/>
        <end position="79"/>
    </location>
</feature>
<proteinExistence type="predicted"/>
<keyword evidence="1" id="KW-0812">Transmembrane</keyword>
<keyword evidence="1" id="KW-1133">Transmembrane helix</keyword>
<reference evidence="2" key="1">
    <citation type="submission" date="2006-05" db="EMBL/GenBank/DDBJ databases">
        <title>Annotation of the draft genome assembly of Desulfuromonas acetoxidans DSM 684.</title>
        <authorList>
            <consortium name="US DOE Joint Genome Institute (JGI-ORNL)"/>
            <person name="Larimer F."/>
            <person name="Land M."/>
            <person name="Hauser L."/>
        </authorList>
    </citation>
    <scope>NUCLEOTIDE SEQUENCE [LARGE SCALE GENOMIC DNA]</scope>
    <source>
        <strain evidence="2">DSM 684</strain>
    </source>
</reference>
<feature type="transmembrane region" description="Helical" evidence="1">
    <location>
        <begin position="100"/>
        <end position="121"/>
    </location>
</feature>
<keyword evidence="3" id="KW-1185">Reference proteome</keyword>
<dbReference type="RefSeq" id="WP_005999876.1">
    <property type="nucleotide sequence ID" value="NZ_AAEW02000007.1"/>
</dbReference>
<gene>
    <name evidence="2" type="ORF">Dace_2308</name>
</gene>
<dbReference type="AlphaFoldDB" id="Q1K0D3"/>
<comment type="caution">
    <text evidence="2">The sequence shown here is derived from an EMBL/GenBank/DDBJ whole genome shotgun (WGS) entry which is preliminary data.</text>
</comment>
<reference evidence="2" key="2">
    <citation type="submission" date="2006-05" db="EMBL/GenBank/DDBJ databases">
        <title>Sequencing of the draft genome and assembly of Desulfuromonas acetoxidans DSM 684.</title>
        <authorList>
            <consortium name="US DOE Joint Genome Institute (JGI-PGF)"/>
            <person name="Copeland A."/>
            <person name="Lucas S."/>
            <person name="Lapidus A."/>
            <person name="Barry K."/>
            <person name="Detter J.C."/>
            <person name="Glavina del Rio T."/>
            <person name="Hammon N."/>
            <person name="Israni S."/>
            <person name="Dalin E."/>
            <person name="Tice H."/>
            <person name="Bruce D."/>
            <person name="Pitluck S."/>
            <person name="Richardson P."/>
        </authorList>
    </citation>
    <scope>NUCLEOTIDE SEQUENCE [LARGE SCALE GENOMIC DNA]</scope>
    <source>
        <strain evidence="2">DSM 684</strain>
    </source>
</reference>
<evidence type="ECO:0000256" key="1">
    <source>
        <dbReference type="SAM" id="Phobius"/>
    </source>
</evidence>
<accession>Q1K0D3</accession>
<sequence>MITMLWQRLASTKLCFWTLNLLCLNLFIGGLYAMFDGRYRQLNMTLFPQWIHDNFDTQCWWLITLMLVLALLGANTFACSVQRLQQLWQRRRANSWRTNLVLLSPTLMHLCFLLILSGHALTEFSGLKENLPISTGQQLHLDNTAIEVLSQSNTLYGDGPLNGVLRQSQAQLRFTRNGQQHETTLRVLHPVYDNGASYHLLLAKKPRPGQPPTLKIAIKKDPGLPLILLGNALMSLLMAIYFVTIRHHRYGGQS</sequence>
<feature type="transmembrane region" description="Helical" evidence="1">
    <location>
        <begin position="14"/>
        <end position="35"/>
    </location>
</feature>
<protein>
    <recommendedName>
        <fullName evidence="4">ResB-like domain-containing protein</fullName>
    </recommendedName>
</protein>
<organism evidence="2 3">
    <name type="scientific">Desulfuromonas acetoxidans (strain DSM 684 / 11070)</name>
    <dbReference type="NCBI Taxonomy" id="281689"/>
    <lineage>
        <taxon>Bacteria</taxon>
        <taxon>Pseudomonadati</taxon>
        <taxon>Thermodesulfobacteriota</taxon>
        <taxon>Desulfuromonadia</taxon>
        <taxon>Desulfuromonadales</taxon>
        <taxon>Desulfuromonadaceae</taxon>
        <taxon>Desulfuromonas</taxon>
    </lineage>
</organism>
<evidence type="ECO:0000313" key="2">
    <source>
        <dbReference type="EMBL" id="EAT16008.1"/>
    </source>
</evidence>
<dbReference type="OrthoDB" id="5386686at2"/>
<dbReference type="Proteomes" id="UP000005695">
    <property type="component" value="Unassembled WGS sequence"/>
</dbReference>
<feature type="transmembrane region" description="Helical" evidence="1">
    <location>
        <begin position="224"/>
        <end position="244"/>
    </location>
</feature>
<dbReference type="EMBL" id="AAEW02000007">
    <property type="protein sequence ID" value="EAT16008.1"/>
    <property type="molecule type" value="Genomic_DNA"/>
</dbReference>